<reference evidence="2" key="1">
    <citation type="submission" date="2013-10" db="EMBL/GenBank/DDBJ databases">
        <title>Genomic analysis of the causative agents of coccidiosis in chickens.</title>
        <authorList>
            <person name="Reid A.J."/>
            <person name="Blake D."/>
            <person name="Billington K."/>
            <person name="Browne H."/>
            <person name="Dunn M."/>
            <person name="Hung S."/>
            <person name="Kawahara F."/>
            <person name="Miranda-Saavedra D."/>
            <person name="Mourier T."/>
            <person name="Nagra H."/>
            <person name="Otto T.D."/>
            <person name="Rawlings N."/>
            <person name="Sanchez A."/>
            <person name="Sanders M."/>
            <person name="Subramaniam C."/>
            <person name="Tay Y."/>
            <person name="Dear P."/>
            <person name="Doerig C."/>
            <person name="Gruber A."/>
            <person name="Parkinson J."/>
            <person name="Shirley M."/>
            <person name="Wan K.L."/>
            <person name="Berriman M."/>
            <person name="Tomley F."/>
            <person name="Pain A."/>
        </authorList>
    </citation>
    <scope>NUCLEOTIDE SEQUENCE [LARGE SCALE GENOMIC DNA]</scope>
    <source>
        <strain evidence="2">Houghton</strain>
    </source>
</reference>
<accession>U6GZ43</accession>
<feature type="compositionally biased region" description="Acidic residues" evidence="1">
    <location>
        <begin position="154"/>
        <end position="174"/>
    </location>
</feature>
<feature type="compositionally biased region" description="Low complexity" evidence="1">
    <location>
        <begin position="91"/>
        <end position="102"/>
    </location>
</feature>
<keyword evidence="3" id="KW-1185">Reference proteome</keyword>
<feature type="compositionally biased region" description="Polar residues" evidence="1">
    <location>
        <begin position="79"/>
        <end position="90"/>
    </location>
</feature>
<dbReference type="OrthoDB" id="47732at2759"/>
<evidence type="ECO:0000313" key="2">
    <source>
        <dbReference type="EMBL" id="CDI84887.1"/>
    </source>
</evidence>
<dbReference type="Proteomes" id="UP000018201">
    <property type="component" value="Unassembled WGS sequence"/>
</dbReference>
<name>U6GZ43_9EIME</name>
<sequence>MSTTNGEKQSSKELPEDVQSRMLADAAAFEKQHRQRVKEFKRQKFIKAKKALYSKLKFYELKKVQRRLQQTRRELLELMSQQKKSSDSACATSNGSVSSAAAGGEGLDERIAEAQRRLRLHLDDLNYIRISPNPLRCDYACLSQLVDSRKGDEANSEEEGGGDDMFVDAPEAAEETAAADSDPFEGAQGLSDEEAEQTGRKTEQGHGGKKPHTKNMGRPHDSRRAGEAVAAARHKKGAQRARGGVKPVHNSRNGFNSNWKKSCSPGQKQFPTESASKQHSNTTGMRRSNATKRQTPRQTQQSKQKDYSAAEDTKNQPARIGLSKHKAANQHLIFNSDEE</sequence>
<evidence type="ECO:0000256" key="1">
    <source>
        <dbReference type="SAM" id="MobiDB-lite"/>
    </source>
</evidence>
<feature type="compositionally biased region" description="Basic and acidic residues" evidence="1">
    <location>
        <begin position="197"/>
        <end position="206"/>
    </location>
</feature>
<dbReference type="VEuPathDB" id="ToxoDB:EPH_0062230"/>
<feature type="region of interest" description="Disordered" evidence="1">
    <location>
        <begin position="79"/>
        <end position="105"/>
    </location>
</feature>
<feature type="compositionally biased region" description="Basic residues" evidence="1">
    <location>
        <begin position="207"/>
        <end position="217"/>
    </location>
</feature>
<evidence type="ECO:0000313" key="3">
    <source>
        <dbReference type="Proteomes" id="UP000018201"/>
    </source>
</evidence>
<dbReference type="InterPro" id="IPR019310">
    <property type="entry name" value="Efg1"/>
</dbReference>
<proteinExistence type="predicted"/>
<dbReference type="AlphaFoldDB" id="U6GZ43"/>
<feature type="compositionally biased region" description="Polar residues" evidence="1">
    <location>
        <begin position="250"/>
        <end position="302"/>
    </location>
</feature>
<protein>
    <submittedName>
        <fullName evidence="2">Uncharacterized protein</fullName>
    </submittedName>
</protein>
<dbReference type="GO" id="GO:0006364">
    <property type="term" value="P:rRNA processing"/>
    <property type="evidence" value="ECO:0007669"/>
    <property type="project" value="InterPro"/>
</dbReference>
<dbReference type="Pfam" id="PF10153">
    <property type="entry name" value="Efg1"/>
    <property type="match status" value="1"/>
</dbReference>
<organism evidence="2 3">
    <name type="scientific">Eimeria praecox</name>
    <dbReference type="NCBI Taxonomy" id="51316"/>
    <lineage>
        <taxon>Eukaryota</taxon>
        <taxon>Sar</taxon>
        <taxon>Alveolata</taxon>
        <taxon>Apicomplexa</taxon>
        <taxon>Conoidasida</taxon>
        <taxon>Coccidia</taxon>
        <taxon>Eucoccidiorida</taxon>
        <taxon>Eimeriorina</taxon>
        <taxon>Eimeriidae</taxon>
        <taxon>Eimeria</taxon>
    </lineage>
</organism>
<feature type="compositionally biased region" description="Basic and acidic residues" evidence="1">
    <location>
        <begin position="303"/>
        <end position="314"/>
    </location>
</feature>
<feature type="region of interest" description="Disordered" evidence="1">
    <location>
        <begin position="148"/>
        <end position="339"/>
    </location>
</feature>
<gene>
    <name evidence="2" type="ORF">EPH_0062230</name>
</gene>
<reference evidence="2" key="2">
    <citation type="submission" date="2013-10" db="EMBL/GenBank/DDBJ databases">
        <authorList>
            <person name="Aslett M."/>
        </authorList>
    </citation>
    <scope>NUCLEOTIDE SEQUENCE [LARGE SCALE GENOMIC DNA]</scope>
    <source>
        <strain evidence="2">Houghton</strain>
    </source>
</reference>
<dbReference type="EMBL" id="HG693149">
    <property type="protein sequence ID" value="CDI84887.1"/>
    <property type="molecule type" value="Genomic_DNA"/>
</dbReference>